<proteinExistence type="predicted"/>
<protein>
    <submittedName>
        <fullName evidence="1">Uncharacterized protein</fullName>
    </submittedName>
</protein>
<dbReference type="VEuPathDB" id="MicrosporidiaDB:CWI38_0334p0020"/>
<comment type="caution">
    <text evidence="1">The sequence shown here is derived from an EMBL/GenBank/DDBJ whole genome shotgun (WGS) entry which is preliminary data.</text>
</comment>
<dbReference type="Proteomes" id="UP000292282">
    <property type="component" value="Unassembled WGS sequence"/>
</dbReference>
<dbReference type="VEuPathDB" id="MicrosporidiaDB:CWI38_1602p0010"/>
<evidence type="ECO:0000313" key="2">
    <source>
        <dbReference type="EMBL" id="TBU13813.1"/>
    </source>
</evidence>
<organism evidence="1 3">
    <name type="scientific">Hamiltosporidium tvaerminnensis</name>
    <dbReference type="NCBI Taxonomy" id="1176355"/>
    <lineage>
        <taxon>Eukaryota</taxon>
        <taxon>Fungi</taxon>
        <taxon>Fungi incertae sedis</taxon>
        <taxon>Microsporidia</taxon>
        <taxon>Dubosqiidae</taxon>
        <taxon>Hamiltosporidium</taxon>
    </lineage>
</organism>
<keyword evidence="3" id="KW-1185">Reference proteome</keyword>
<gene>
    <name evidence="2" type="ORF">CWI38_0334p0020</name>
    <name evidence="1" type="ORF">CWI38_1602p0010</name>
</gene>
<dbReference type="EMBL" id="PITK01001602">
    <property type="protein sequence ID" value="TBU10694.1"/>
    <property type="molecule type" value="Genomic_DNA"/>
</dbReference>
<evidence type="ECO:0000313" key="1">
    <source>
        <dbReference type="EMBL" id="TBU10694.1"/>
    </source>
</evidence>
<accession>A0A4Q9LQP3</accession>
<sequence length="168" mass="20266">MYIRFEYGITKKRCPDIFKDKKIMFKEHDISFLPDILLYLKESDIIEIIAFNERKILTLNVKHSHRSPVSVNFITQNEIVLSKELLIKIIACYFLIFEDDEINFLEAFNYVDIVKHGYKILEKRFEAIKRDFILFDTCDRTLLRRLLYDTFYFFHYCNAIVIILDILS</sequence>
<evidence type="ECO:0000313" key="3">
    <source>
        <dbReference type="Proteomes" id="UP000292282"/>
    </source>
</evidence>
<dbReference type="EMBL" id="PITK01000334">
    <property type="protein sequence ID" value="TBU13813.1"/>
    <property type="molecule type" value="Genomic_DNA"/>
</dbReference>
<dbReference type="AlphaFoldDB" id="A0A4Q9LQP3"/>
<name>A0A4Q9LQP3_9MICR</name>
<reference evidence="1 3" key="1">
    <citation type="submission" date="2017-12" db="EMBL/GenBank/DDBJ databases">
        <authorList>
            <person name="Pombert J.-F."/>
            <person name="Haag K.L."/>
            <person name="Ebert D."/>
        </authorList>
    </citation>
    <scope>NUCLEOTIDE SEQUENCE [LARGE SCALE GENOMIC DNA]</scope>
    <source>
        <strain evidence="1">IL-G-3</strain>
    </source>
</reference>